<reference evidence="1 2" key="1">
    <citation type="submission" date="2020-10" db="EMBL/GenBank/DDBJ databases">
        <title>Identification of Nocardia species via Next-generation sequencing and recognition of intraspecies genetic diversity.</title>
        <authorList>
            <person name="Li P."/>
            <person name="Li P."/>
            <person name="Lu B."/>
        </authorList>
    </citation>
    <scope>NUCLEOTIDE SEQUENCE [LARGE SCALE GENOMIC DNA]</scope>
    <source>
        <strain evidence="1 2">BJ06-0157</strain>
    </source>
</reference>
<gene>
    <name evidence="1" type="ORF">IU459_31760</name>
</gene>
<keyword evidence="2" id="KW-1185">Reference proteome</keyword>
<accession>A0ABS0CZR8</accession>
<dbReference type="EMBL" id="JADLQX010000037">
    <property type="protein sequence ID" value="MBF6302086.1"/>
    <property type="molecule type" value="Genomic_DNA"/>
</dbReference>
<name>A0ABS0CZR8_9NOCA</name>
<dbReference type="RefSeq" id="WP_195133286.1">
    <property type="nucleotide sequence ID" value="NZ_JADLQX010000037.1"/>
</dbReference>
<comment type="caution">
    <text evidence="1">The sequence shown here is derived from an EMBL/GenBank/DDBJ whole genome shotgun (WGS) entry which is preliminary data.</text>
</comment>
<evidence type="ECO:0000313" key="2">
    <source>
        <dbReference type="Proteomes" id="UP000702209"/>
    </source>
</evidence>
<evidence type="ECO:0000313" key="1">
    <source>
        <dbReference type="EMBL" id="MBF6302086.1"/>
    </source>
</evidence>
<organism evidence="1 2">
    <name type="scientific">Nocardia amamiensis</name>
    <dbReference type="NCBI Taxonomy" id="404578"/>
    <lineage>
        <taxon>Bacteria</taxon>
        <taxon>Bacillati</taxon>
        <taxon>Actinomycetota</taxon>
        <taxon>Actinomycetes</taxon>
        <taxon>Mycobacteriales</taxon>
        <taxon>Nocardiaceae</taxon>
        <taxon>Nocardia</taxon>
    </lineage>
</organism>
<dbReference type="Proteomes" id="UP000702209">
    <property type="component" value="Unassembled WGS sequence"/>
</dbReference>
<sequence length="344" mass="37431">MAADVSLREMSKRIMLDKGYLSRVETGPAGKAVPDWIIDRYEEQLGVDIRRRTLLGGLAGAVVPGPVTDAVRRMFEDDVMPIGIDAWTARMEQHAADCMTVGAAEMQSRIAADLIVLRPQLLSRQMWAIAARLMVLHGAPLSDVVDSQATARWYQAAVSAADRSDDTSTQVWVRGRSALNMAHPSAALSVCKELAQAGSQISQAPTVGRLMSLISLANVHALSGDESATRTALEDAQRVFDSVGTTDEVSDWAMPEWRMNVDISLVLARLGDQTADRAQQEAERTMPNRFARYATHLEIHRGLALAKSGDRAEGIAHARRALNDLSADRHSVALRRLVAEVAAC</sequence>
<proteinExistence type="predicted"/>
<protein>
    <submittedName>
        <fullName evidence="1">XRE family transcriptional regulator</fullName>
    </submittedName>
</protein>